<dbReference type="AlphaFoldDB" id="A0A7G6XAE7"/>
<proteinExistence type="predicted"/>
<feature type="DNA-binding region" description="H-T-H motif" evidence="4">
    <location>
        <begin position="17"/>
        <end position="36"/>
    </location>
</feature>
<keyword evidence="3" id="KW-0804">Transcription</keyword>
<dbReference type="PANTHER" id="PTHR30055">
    <property type="entry name" value="HTH-TYPE TRANSCRIPTIONAL REGULATOR RUTR"/>
    <property type="match status" value="1"/>
</dbReference>
<evidence type="ECO:0000313" key="6">
    <source>
        <dbReference type="EMBL" id="QNE23212.1"/>
    </source>
</evidence>
<reference evidence="7" key="1">
    <citation type="submission" date="2019-09" db="EMBL/GenBank/DDBJ databases">
        <title>Antimicrobial potential of Antarctic Bacteria.</title>
        <authorList>
            <person name="Benaud N."/>
            <person name="Edwards R.J."/>
            <person name="Ferrari B.C."/>
        </authorList>
    </citation>
    <scope>NUCLEOTIDE SEQUENCE [LARGE SCALE GENOMIC DNA]</scope>
    <source>
        <strain evidence="7">SPB151</strain>
    </source>
</reference>
<dbReference type="PANTHER" id="PTHR30055:SF234">
    <property type="entry name" value="HTH-TYPE TRANSCRIPTIONAL REGULATOR BETI"/>
    <property type="match status" value="1"/>
</dbReference>
<keyword evidence="7" id="KW-1185">Reference proteome</keyword>
<evidence type="ECO:0000256" key="4">
    <source>
        <dbReference type="PROSITE-ProRule" id="PRU00335"/>
    </source>
</evidence>
<dbReference type="GO" id="GO:0000976">
    <property type="term" value="F:transcription cis-regulatory region binding"/>
    <property type="evidence" value="ECO:0007669"/>
    <property type="project" value="TreeGrafter"/>
</dbReference>
<dbReference type="EMBL" id="CP043661">
    <property type="protein sequence ID" value="QNE23212.1"/>
    <property type="molecule type" value="Genomic_DNA"/>
</dbReference>
<dbReference type="InterPro" id="IPR050109">
    <property type="entry name" value="HTH-type_TetR-like_transc_reg"/>
</dbReference>
<organism evidence="6 7">
    <name type="scientific">Kribbella qitaiheensis</name>
    <dbReference type="NCBI Taxonomy" id="1544730"/>
    <lineage>
        <taxon>Bacteria</taxon>
        <taxon>Bacillati</taxon>
        <taxon>Actinomycetota</taxon>
        <taxon>Actinomycetes</taxon>
        <taxon>Propionibacteriales</taxon>
        <taxon>Kribbellaceae</taxon>
        <taxon>Kribbella</taxon>
    </lineage>
</organism>
<evidence type="ECO:0000256" key="3">
    <source>
        <dbReference type="ARBA" id="ARBA00023163"/>
    </source>
</evidence>
<keyword evidence="1" id="KW-0805">Transcription regulation</keyword>
<dbReference type="PROSITE" id="PS01081">
    <property type="entry name" value="HTH_TETR_1"/>
    <property type="match status" value="1"/>
</dbReference>
<reference evidence="6 7" key="2">
    <citation type="journal article" date="2020" name="Microbiol. Resour. Announc.">
        <title>Antarctic desert soil bacteria exhibit high novel natural product potential, evaluated through long-read genome sequencing and comparative genomics.</title>
        <authorList>
            <person name="Benaud N."/>
            <person name="Edwards R.J."/>
            <person name="Amos T.G."/>
            <person name="D'Agostino P.M."/>
            <person name="Gutierrez-Chavez C."/>
            <person name="Montgomery K."/>
            <person name="Nicetic I."/>
            <person name="Ferrari B.C."/>
        </authorList>
    </citation>
    <scope>NUCLEOTIDE SEQUENCE [LARGE SCALE GENOMIC DNA]</scope>
    <source>
        <strain evidence="6 7">SPB151</strain>
    </source>
</reference>
<dbReference type="InterPro" id="IPR009057">
    <property type="entry name" value="Homeodomain-like_sf"/>
</dbReference>
<evidence type="ECO:0000313" key="7">
    <source>
        <dbReference type="Proteomes" id="UP000515563"/>
    </source>
</evidence>
<sequence length="117" mass="12472">MVQSARTVFADHGFGATLDDIARHAGVGVGTAYRHFPNKQAIAAAVLADATAQIAADAREALTTDDPWSAMVTFFEQTAARQATDRGLYESLTGQGGWGLYREGQDTGEGALRWLGR</sequence>
<accession>A0A7G6XAE7</accession>
<name>A0A7G6XAE7_9ACTN</name>
<dbReference type="GO" id="GO:0003700">
    <property type="term" value="F:DNA-binding transcription factor activity"/>
    <property type="evidence" value="ECO:0007669"/>
    <property type="project" value="TreeGrafter"/>
</dbReference>
<evidence type="ECO:0000256" key="1">
    <source>
        <dbReference type="ARBA" id="ARBA00023015"/>
    </source>
</evidence>
<dbReference type="PROSITE" id="PS50977">
    <property type="entry name" value="HTH_TETR_2"/>
    <property type="match status" value="1"/>
</dbReference>
<dbReference type="RefSeq" id="WP_185449580.1">
    <property type="nucleotide sequence ID" value="NZ_CP043661.1"/>
</dbReference>
<gene>
    <name evidence="6" type="ORF">F1D05_28870</name>
</gene>
<dbReference type="Gene3D" id="1.10.357.10">
    <property type="entry name" value="Tetracycline Repressor, domain 2"/>
    <property type="match status" value="1"/>
</dbReference>
<dbReference type="KEGG" id="kqi:F1D05_28870"/>
<dbReference type="InterPro" id="IPR023772">
    <property type="entry name" value="DNA-bd_HTH_TetR-type_CS"/>
</dbReference>
<dbReference type="PRINTS" id="PR00455">
    <property type="entry name" value="HTHTETR"/>
</dbReference>
<protein>
    <submittedName>
        <fullName evidence="6">TetR/AcrR family transcriptional regulator</fullName>
    </submittedName>
</protein>
<evidence type="ECO:0000256" key="2">
    <source>
        <dbReference type="ARBA" id="ARBA00023125"/>
    </source>
</evidence>
<dbReference type="SUPFAM" id="SSF46689">
    <property type="entry name" value="Homeodomain-like"/>
    <property type="match status" value="1"/>
</dbReference>
<evidence type="ECO:0000259" key="5">
    <source>
        <dbReference type="PROSITE" id="PS50977"/>
    </source>
</evidence>
<dbReference type="InterPro" id="IPR001647">
    <property type="entry name" value="HTH_TetR"/>
</dbReference>
<dbReference type="Proteomes" id="UP000515563">
    <property type="component" value="Chromosome"/>
</dbReference>
<dbReference type="Pfam" id="PF00440">
    <property type="entry name" value="TetR_N"/>
    <property type="match status" value="1"/>
</dbReference>
<keyword evidence="2 4" id="KW-0238">DNA-binding</keyword>
<feature type="domain" description="HTH tetR-type" evidence="5">
    <location>
        <begin position="1"/>
        <end position="54"/>
    </location>
</feature>